<dbReference type="AlphaFoldDB" id="A0A544Z4N7"/>
<comment type="caution">
    <text evidence="2">The sequence shown here is derived from an EMBL/GenBank/DDBJ whole genome shotgun (WGS) entry which is preliminary data.</text>
</comment>
<organism evidence="2 3">
    <name type="scientific">Microbispora hainanensis</name>
    <dbReference type="NCBI Taxonomy" id="568844"/>
    <lineage>
        <taxon>Bacteria</taxon>
        <taxon>Bacillati</taxon>
        <taxon>Actinomycetota</taxon>
        <taxon>Actinomycetes</taxon>
        <taxon>Streptosporangiales</taxon>
        <taxon>Streptosporangiaceae</taxon>
        <taxon>Microbispora</taxon>
    </lineage>
</organism>
<dbReference type="SUPFAM" id="SSF82171">
    <property type="entry name" value="DPP6 N-terminal domain-like"/>
    <property type="match status" value="1"/>
</dbReference>
<proteinExistence type="predicted"/>
<dbReference type="RefSeq" id="WP_142616517.1">
    <property type="nucleotide sequence ID" value="NZ_VIRM01000002.1"/>
</dbReference>
<dbReference type="EMBL" id="VIRM01000002">
    <property type="protein sequence ID" value="TQS23948.1"/>
    <property type="molecule type" value="Genomic_DNA"/>
</dbReference>
<dbReference type="InterPro" id="IPR036388">
    <property type="entry name" value="WH-like_DNA-bd_sf"/>
</dbReference>
<feature type="compositionally biased region" description="Pro residues" evidence="1">
    <location>
        <begin position="279"/>
        <end position="288"/>
    </location>
</feature>
<dbReference type="Proteomes" id="UP000316541">
    <property type="component" value="Unassembled WGS sequence"/>
</dbReference>
<accession>A0A544Z4N7</accession>
<dbReference type="Gene3D" id="1.10.10.10">
    <property type="entry name" value="Winged helix-like DNA-binding domain superfamily/Winged helix DNA-binding domain"/>
    <property type="match status" value="1"/>
</dbReference>
<feature type="compositionally biased region" description="Low complexity" evidence="1">
    <location>
        <begin position="185"/>
        <end position="248"/>
    </location>
</feature>
<protein>
    <recommendedName>
        <fullName evidence="4">RNA polymerase sigma factor 70 region 4 type 2 domain-containing protein</fullName>
    </recommendedName>
</protein>
<reference evidence="2 3" key="1">
    <citation type="submission" date="2019-07" db="EMBL/GenBank/DDBJ databases">
        <title>Microbispora hainanensis DSM 45428.</title>
        <authorList>
            <person name="Thawai C."/>
        </authorList>
    </citation>
    <scope>NUCLEOTIDE SEQUENCE [LARGE SCALE GENOMIC DNA]</scope>
    <source>
        <strain evidence="2 3">DSM 45428</strain>
    </source>
</reference>
<evidence type="ECO:0000313" key="3">
    <source>
        <dbReference type="Proteomes" id="UP000316541"/>
    </source>
</evidence>
<gene>
    <name evidence="2" type="ORF">FLX08_02405</name>
</gene>
<feature type="region of interest" description="Disordered" evidence="1">
    <location>
        <begin position="151"/>
        <end position="301"/>
    </location>
</feature>
<name>A0A544Z4N7_9ACTN</name>
<evidence type="ECO:0000256" key="1">
    <source>
        <dbReference type="SAM" id="MobiDB-lite"/>
    </source>
</evidence>
<evidence type="ECO:0000313" key="2">
    <source>
        <dbReference type="EMBL" id="TQS23948.1"/>
    </source>
</evidence>
<evidence type="ECO:0008006" key="4">
    <source>
        <dbReference type="Google" id="ProtNLM"/>
    </source>
</evidence>
<sequence>MRDLPGFDAFAADHAQPLARTALSLTGDPEAARALVVTALSVVAAKWRTVRWSFPTHAAREALYAAYLKRPRARRSAHGPGRLAPGADAAALAEALAEALTALTPRSRALVVACFHDGHTTWQAASLFRMDARTANTETVLAVAELRDRLPASFAEGSPPEPATEAETRTEAAAETEAAPDETPPESAVSSPAAEASASESPAVKGATPSSTAWASPSQASGLSTTSWASPSQASGSASTSWSSPWLPDHAAGPPAGPVSYGALPEAGPGGITPSSAPFAPPAVPAVPPGSSGPGDHGEGPWEAALRRELAVLSAEMPALDPGPIIAEAARTGRRQGTRRRALVTTMSVTLTALVVVPLAFGAAGLFGRAGQSTGGASPGVLDESGAAPTLPPSLPAPVRFAYRGFCTADDWDAFAEEFADNGCAQWRVVATTGDQWRVADVSPALSDGWQPLLAISGDGNRLVYFSAASSDFVMIDRRDTTTRRTDLVPLNEEVSPEDTHLVISPSGRWMAADFGPAAEALHPRVQNLTDYHVRALPRRMRVLAVSDDGTVTGTASSDTDTVPGRLTTTVLLRMRPDGRMLSRTPIDSALFKFGVAVSPGGRAVAVAAERAHPAEGDHGLLVTLDSVTGKVLTRREAALPEDTHVFAVRGWADEHEVIVEAERVGDDEEEAEYAVYAIDVRTGAARPLELDEAGGVPALWVPGTMR</sequence>